<dbReference type="InterPro" id="IPR049064">
    <property type="entry name" value="NAD_Glu_DH_ACT3"/>
</dbReference>
<dbReference type="InterPro" id="IPR036291">
    <property type="entry name" value="NAD(P)-bd_dom_sf"/>
</dbReference>
<dbReference type="Pfam" id="PF21078">
    <property type="entry name" value="GDH_HM3"/>
    <property type="match status" value="1"/>
</dbReference>
<dbReference type="SUPFAM" id="SSF53223">
    <property type="entry name" value="Aminoacid dehydrogenase-like, N-terminal domain"/>
    <property type="match status" value="1"/>
</dbReference>
<evidence type="ECO:0000313" key="7">
    <source>
        <dbReference type="EMBL" id="RIA55279.1"/>
    </source>
</evidence>
<dbReference type="RefSeq" id="WP_119060204.1">
    <property type="nucleotide sequence ID" value="NZ_QXDF01000001.1"/>
</dbReference>
<dbReference type="InterPro" id="IPR049056">
    <property type="entry name" value="NAD_Glu_DH_HM3"/>
</dbReference>
<proteinExistence type="predicted"/>
<gene>
    <name evidence="7" type="ORF">BXY53_0340</name>
</gene>
<sequence>MVSAVEPLSTSSLDDVLAALEAIAASAHVTDIENLKTFTRLLYADLNEADLRQSDPQALAALAREAFAFFYQRQRGTPNVRIGRAPTGPNGATRSVVHIVNDDMPFLVDSVLGEIIDRGLKLDWIAHPILHVGRDPDCRLLYLDDHTAQEPPVEEMPEAGLESVMVIQLEDIPSETERNVLQKAIIQTLEDVRAVVGDWKPMMGRFREAVERYKTGHPPVPEDEREESIRFLEWISDRNFVFLGMRNYRFEPNSEPPELIPDPESGLGILRDINAKLLRQPGEGTSMRSEAVDVFLRPEPLIITKGNLRSRVHRRVNMDTISLKLYDREEHPVGEIRVAGLFTASAYTRSVEDIPFLRRKAKLVLDRSGFPEQSHSWRALRTVLDTYPRDELFQIDVDQLLSFATEILSLELKPQTRAFVRYDTFGRFASVLIYVARDRFSTEKRVRICEYLAEAFGGEVTKATPFFTNAPLVRLHVIVWRTGAEPIGAAPEDLEQQIENIVRSWRETLRDRLRENYGERASALIARYGDAFSAGYEEYNSTNRALGDIQKLEELSADSPITVEFCKDESCGPRQVRVSLYQLDEPISLSRRVPIFENMGFAASSERTFTVEPQDGGERRTVYLHDILLEPSTRGEIEIDSVRERLENGFLRVWYGQAVNDAYNGLILRAGLTWREAAVFRAYGSYLRQIGAPFGQGYMAGTLQRHPEIARDLIALFHRLFDPDLNPAEAEDPDAIAARIEDALDDVASLDEDRILRRFLNVIQATMRTNFYRQGPVDGGPATVAFKLVSKQIEGLPLPHPYAEIFVHSPRVEGVHLRGGPIARGGIRWSDRAQDFRTEVLGLAKAQQVKNAVIVPQGAKGGFYPRQIPANAGREARMEEGVACYKQFISSLLSITDNLKEDLVIPPERVVRRDGDDAYLVVAADKGTATFSDIANAIAQENDFWLDDAFASGGSAGYDHKEMGITARGAWEAVKRHFRELNHDIQNEPFTAIGIGDMSGDVFGNGMLLSKQTRLLAAFDHRDIFIDPDPDPATSWAERKRLFDLARITWQDYDRSLISKGGGVFSRSAKAIPLTPEIRELTGLEAEEVTPNQLINAILRMKADLLWFGGIGTFVRADSETNADVNDRANDATRVTASELRVRVIGEGANLGITQRARIQFAMRGGHVNTDAIDNSAGVNSSDFEVNIKIALGKAERAGKITREERNQILASMTDEVAHDCLRNNYLQTLAISLGARRGLADLGFQARLIEALEDNGLNRDVEDLPSNAEIRGRSQQNQPLTRPELAVLLAWAKIDLYDRLVDSPVCRDPHLSYALQDYFPETLRTRFADEIEAHPLRREIIATQLANAIINRGGSTFIVRLIQETGNSADEIAYAFAAVMQSYGFRRLYDAIDAIDNKIDGARQLDLYLRLQDELRRQTAWFLRHGKFERGLEPVISRYRDGIARISDNLHAVLPREQAQHVEVTQAEYVTGGVPESLAGKLAKLGALGDAPDIILAAEEGGYDLLQTARVYYQLSGYFCMDALRRVAEELAQTDYYDRLAVNTTMELAAVALRALTLRILAEAQVQQTDPDFDAWFEQTSAAVARTRNGILALIEGGEPTLAKLTVAVAQLRDLAG</sequence>
<accession>A0A397Q4D5</accession>
<dbReference type="PANTHER" id="PTHR43403:SF1">
    <property type="entry name" value="NAD-SPECIFIC GLUTAMATE DEHYDROGENASE"/>
    <property type="match status" value="1"/>
</dbReference>
<dbReference type="Pfam" id="PF21079">
    <property type="entry name" value="GDH_HM2"/>
    <property type="match status" value="1"/>
</dbReference>
<dbReference type="OrthoDB" id="9758052at2"/>
<dbReference type="GO" id="GO:0004069">
    <property type="term" value="F:L-aspartate:2-oxoglutarate aminotransferase activity"/>
    <property type="evidence" value="ECO:0007669"/>
    <property type="project" value="InterPro"/>
</dbReference>
<dbReference type="InterPro" id="IPR048381">
    <property type="entry name" value="GDH_C"/>
</dbReference>
<dbReference type="InterPro" id="IPR024727">
    <property type="entry name" value="NAD_Glu_DH_N_ACT1"/>
</dbReference>
<feature type="domain" description="NAD-glutamate dehydrogenase ACT3" evidence="6">
    <location>
        <begin position="562"/>
        <end position="642"/>
    </location>
</feature>
<dbReference type="InterPro" id="IPR049058">
    <property type="entry name" value="NAD_Glu_DH_HM2"/>
</dbReference>
<dbReference type="Pfam" id="PF21074">
    <property type="entry name" value="GDH_C"/>
    <property type="match status" value="1"/>
</dbReference>
<evidence type="ECO:0000259" key="2">
    <source>
        <dbReference type="Pfam" id="PF05088"/>
    </source>
</evidence>
<evidence type="ECO:0000313" key="8">
    <source>
        <dbReference type="Proteomes" id="UP000266273"/>
    </source>
</evidence>
<evidence type="ECO:0000256" key="1">
    <source>
        <dbReference type="ARBA" id="ARBA00023002"/>
    </source>
</evidence>
<dbReference type="GO" id="GO:0004352">
    <property type="term" value="F:glutamate dehydrogenase (NAD+) activity"/>
    <property type="evidence" value="ECO:0007669"/>
    <property type="project" value="InterPro"/>
</dbReference>
<dbReference type="InterPro" id="IPR046346">
    <property type="entry name" value="Aminoacid_DH-like_N_sf"/>
</dbReference>
<evidence type="ECO:0000259" key="6">
    <source>
        <dbReference type="Pfam" id="PF21077"/>
    </source>
</evidence>
<feature type="domain" description="NAD-specific glutamate dehydrogenase C-terminal" evidence="3">
    <location>
        <begin position="1279"/>
        <end position="1615"/>
    </location>
</feature>
<dbReference type="Pfam" id="PF21073">
    <property type="entry name" value="GDH_HM1"/>
    <property type="match status" value="1"/>
</dbReference>
<keyword evidence="1" id="KW-0560">Oxidoreductase</keyword>
<dbReference type="Pfam" id="PF21075">
    <property type="entry name" value="GDH_ACT1"/>
    <property type="match status" value="1"/>
</dbReference>
<feature type="domain" description="NAD-glutamate dehydrogenase ACT2" evidence="5">
    <location>
        <begin position="417"/>
        <end position="505"/>
    </location>
</feature>
<evidence type="ECO:0000259" key="5">
    <source>
        <dbReference type="Pfam" id="PF21076"/>
    </source>
</evidence>
<feature type="domain" description="NAD-glutamate dehydrogenase catalytic" evidence="2">
    <location>
        <begin position="740"/>
        <end position="1234"/>
    </location>
</feature>
<evidence type="ECO:0000259" key="3">
    <source>
        <dbReference type="Pfam" id="PF21074"/>
    </source>
</evidence>
<dbReference type="GO" id="GO:0006538">
    <property type="term" value="P:L-glutamate catabolic process"/>
    <property type="evidence" value="ECO:0007669"/>
    <property type="project" value="InterPro"/>
</dbReference>
<dbReference type="InterPro" id="IPR049062">
    <property type="entry name" value="NAD_Glu_DH_ACT2"/>
</dbReference>
<dbReference type="Gene3D" id="3.40.50.720">
    <property type="entry name" value="NAD(P)-binding Rossmann-like Domain"/>
    <property type="match status" value="1"/>
</dbReference>
<dbReference type="Pfam" id="PF05088">
    <property type="entry name" value="Bac_GDH_CD"/>
    <property type="match status" value="1"/>
</dbReference>
<dbReference type="InterPro" id="IPR028971">
    <property type="entry name" value="NAD-GDH_cat"/>
</dbReference>
<dbReference type="PIRSF" id="PIRSF036761">
    <property type="entry name" value="GDH_Mll4104"/>
    <property type="match status" value="1"/>
</dbReference>
<evidence type="ECO:0000259" key="4">
    <source>
        <dbReference type="Pfam" id="PF21075"/>
    </source>
</evidence>
<organism evidence="7 8">
    <name type="scientific">Dichotomicrobium thermohalophilum</name>
    <dbReference type="NCBI Taxonomy" id="933063"/>
    <lineage>
        <taxon>Bacteria</taxon>
        <taxon>Pseudomonadati</taxon>
        <taxon>Pseudomonadota</taxon>
        <taxon>Alphaproteobacteria</taxon>
        <taxon>Hyphomicrobiales</taxon>
        <taxon>Hyphomicrobiaceae</taxon>
        <taxon>Dichotomicrobium</taxon>
    </lineage>
</organism>
<comment type="caution">
    <text evidence="7">The sequence shown here is derived from an EMBL/GenBank/DDBJ whole genome shotgun (WGS) entry which is preliminary data.</text>
</comment>
<dbReference type="InterPro" id="IPR049059">
    <property type="entry name" value="NAD_Glu_DH_HM1"/>
</dbReference>
<protein>
    <submittedName>
        <fullName evidence="7">Glutamate dehydrogenase (NAD)</fullName>
    </submittedName>
</protein>
<dbReference type="Pfam" id="PF21076">
    <property type="entry name" value="GDH_ACT2"/>
    <property type="match status" value="1"/>
</dbReference>
<name>A0A397Q4D5_9HYPH</name>
<feature type="domain" description="NAD-glutamate dehydrogenase N-terminal ACT1" evidence="4">
    <location>
        <begin position="38"/>
        <end position="184"/>
    </location>
</feature>
<dbReference type="Pfam" id="PF21077">
    <property type="entry name" value="GDH_ACT3"/>
    <property type="match status" value="1"/>
</dbReference>
<keyword evidence="8" id="KW-1185">Reference proteome</keyword>
<reference evidence="7 8" key="1">
    <citation type="submission" date="2018-08" db="EMBL/GenBank/DDBJ databases">
        <title>Genomic Encyclopedia of Archaeal and Bacterial Type Strains, Phase II (KMG-II): from individual species to whole genera.</title>
        <authorList>
            <person name="Goeker M."/>
        </authorList>
    </citation>
    <scope>NUCLEOTIDE SEQUENCE [LARGE SCALE GENOMIC DNA]</scope>
    <source>
        <strain evidence="7 8">DSM 5002</strain>
    </source>
</reference>
<dbReference type="PANTHER" id="PTHR43403">
    <property type="entry name" value="NAD-SPECIFIC GLUTAMATE DEHYDROGENASE"/>
    <property type="match status" value="1"/>
</dbReference>
<dbReference type="EMBL" id="QXDF01000001">
    <property type="protein sequence ID" value="RIA55279.1"/>
    <property type="molecule type" value="Genomic_DNA"/>
</dbReference>
<dbReference type="SUPFAM" id="SSF51735">
    <property type="entry name" value="NAD(P)-binding Rossmann-fold domains"/>
    <property type="match status" value="1"/>
</dbReference>
<dbReference type="InterPro" id="IPR007780">
    <property type="entry name" value="NAD_Glu_DH_bac"/>
</dbReference>
<dbReference type="Proteomes" id="UP000266273">
    <property type="component" value="Unassembled WGS sequence"/>
</dbReference>